<dbReference type="EMBL" id="JARPYI010000001">
    <property type="protein sequence ID" value="MDT2598901.1"/>
    <property type="molecule type" value="Genomic_DNA"/>
</dbReference>
<dbReference type="PANTHER" id="PTHR32481">
    <property type="entry name" value="AMINOPEPTIDASE"/>
    <property type="match status" value="1"/>
</dbReference>
<comment type="similarity">
    <text evidence="1 6">Belongs to the peptidase M42 family.</text>
</comment>
<name>A0ABU3EVL2_9ENTE</name>
<dbReference type="PANTHER" id="PTHR32481:SF0">
    <property type="entry name" value="AMINOPEPTIDASE YPDE-RELATED"/>
    <property type="match status" value="1"/>
</dbReference>
<dbReference type="InterPro" id="IPR023367">
    <property type="entry name" value="Peptidase_M42_dom2"/>
</dbReference>
<dbReference type="SUPFAM" id="SSF53187">
    <property type="entry name" value="Zn-dependent exopeptidases"/>
    <property type="match status" value="1"/>
</dbReference>
<dbReference type="Gene3D" id="3.40.630.10">
    <property type="entry name" value="Zn peptidases"/>
    <property type="match status" value="1"/>
</dbReference>
<dbReference type="RefSeq" id="WP_311820925.1">
    <property type="nucleotide sequence ID" value="NZ_JARPYF010000001.1"/>
</dbReference>
<evidence type="ECO:0000256" key="6">
    <source>
        <dbReference type="PIRNR" id="PIRNR001123"/>
    </source>
</evidence>
<keyword evidence="5" id="KW-0378">Hydrolase</keyword>
<keyword evidence="3" id="KW-0645">Protease</keyword>
<keyword evidence="8" id="KW-1185">Reference proteome</keyword>
<keyword evidence="2" id="KW-0031">Aminopeptidase</keyword>
<dbReference type="InterPro" id="IPR051464">
    <property type="entry name" value="Peptidase_M42_aminopept"/>
</dbReference>
<evidence type="ECO:0000256" key="3">
    <source>
        <dbReference type="ARBA" id="ARBA00022670"/>
    </source>
</evidence>
<keyword evidence="4" id="KW-0479">Metal-binding</keyword>
<organism evidence="7 8">
    <name type="scientific">Enterococcus hulanensis</name>
    <dbReference type="NCBI Taxonomy" id="2559929"/>
    <lineage>
        <taxon>Bacteria</taxon>
        <taxon>Bacillati</taxon>
        <taxon>Bacillota</taxon>
        <taxon>Bacilli</taxon>
        <taxon>Lactobacillales</taxon>
        <taxon>Enterococcaceae</taxon>
        <taxon>Enterococcus</taxon>
    </lineage>
</organism>
<sequence>MSIDETLLNKLSEIDSVSGDERAISLSLKSEYEGYADDIVYDNLGSIFAVKKSKQANAPRVMIVGHMDEAGFILKRINENGTIKALALGNIEATSLLGAAVRLKTRNEQIFFGTLIAFDKSGAVLDQSNEVLVDFGFENKAEVLENDLTFGDRIAFANQNRVSSNGKRIFSKNWDGRYAPLMGIEVLRAVQDQEFDFDLYVGCTVQEQVGFRGVQTATNLVKPDLGIIVDTDKAFDYQNDLKEKNGELGKGVLINFYDTTVLPNRLLLRTLKDICSKHNLLYQYYYSMEGSDAAWINKLRVGTPTLFVNVPIRNMNTPSSIMDIRDYDAAKEALLLLLETLTAEKIQEFKEENR</sequence>
<evidence type="ECO:0000313" key="7">
    <source>
        <dbReference type="EMBL" id="MDT2598901.1"/>
    </source>
</evidence>
<dbReference type="InterPro" id="IPR008007">
    <property type="entry name" value="Peptidase_M42"/>
</dbReference>
<evidence type="ECO:0000256" key="5">
    <source>
        <dbReference type="ARBA" id="ARBA00022801"/>
    </source>
</evidence>
<proteinExistence type="inferred from homology"/>
<gene>
    <name evidence="7" type="ORF">P7D85_03890</name>
</gene>
<dbReference type="SUPFAM" id="SSF101821">
    <property type="entry name" value="Aminopeptidase/glucanase lid domain"/>
    <property type="match status" value="1"/>
</dbReference>
<protein>
    <submittedName>
        <fullName evidence="7">M42 family peptidase</fullName>
    </submittedName>
</protein>
<comment type="caution">
    <text evidence="7">The sequence shown here is derived from an EMBL/GenBank/DDBJ whole genome shotgun (WGS) entry which is preliminary data.</text>
</comment>
<dbReference type="PIRSF" id="PIRSF001123">
    <property type="entry name" value="PepA_GA"/>
    <property type="match status" value="1"/>
</dbReference>
<reference evidence="7 8" key="1">
    <citation type="submission" date="2023-03" db="EMBL/GenBank/DDBJ databases">
        <authorList>
            <person name="Shen W."/>
            <person name="Cai J."/>
        </authorList>
    </citation>
    <scope>NUCLEOTIDE SEQUENCE [LARGE SCALE GENOMIC DNA]</scope>
    <source>
        <strain evidence="7 8">D6-4</strain>
    </source>
</reference>
<evidence type="ECO:0000313" key="8">
    <source>
        <dbReference type="Proteomes" id="UP001252875"/>
    </source>
</evidence>
<dbReference type="Gene3D" id="2.40.30.40">
    <property type="entry name" value="Peptidase M42, domain 2"/>
    <property type="match status" value="1"/>
</dbReference>
<evidence type="ECO:0000256" key="2">
    <source>
        <dbReference type="ARBA" id="ARBA00022438"/>
    </source>
</evidence>
<accession>A0ABU3EVL2</accession>
<evidence type="ECO:0000256" key="4">
    <source>
        <dbReference type="ARBA" id="ARBA00022723"/>
    </source>
</evidence>
<dbReference type="Proteomes" id="UP001252875">
    <property type="component" value="Unassembled WGS sequence"/>
</dbReference>
<dbReference type="Pfam" id="PF05343">
    <property type="entry name" value="Peptidase_M42"/>
    <property type="match status" value="1"/>
</dbReference>
<evidence type="ECO:0000256" key="1">
    <source>
        <dbReference type="ARBA" id="ARBA00006272"/>
    </source>
</evidence>